<dbReference type="Proteomes" id="UP000293874">
    <property type="component" value="Unassembled WGS sequence"/>
</dbReference>
<dbReference type="PANTHER" id="PTHR11361:SF99">
    <property type="entry name" value="DNA MISMATCH REPAIR PROTEIN"/>
    <property type="match status" value="1"/>
</dbReference>
<name>A0A4Q7MQL8_9BACT</name>
<evidence type="ECO:0000259" key="4">
    <source>
        <dbReference type="SMART" id="SM00534"/>
    </source>
</evidence>
<evidence type="ECO:0000313" key="6">
    <source>
        <dbReference type="Proteomes" id="UP000293874"/>
    </source>
</evidence>
<dbReference type="GO" id="GO:0140664">
    <property type="term" value="F:ATP-dependent DNA damage sensor activity"/>
    <property type="evidence" value="ECO:0007669"/>
    <property type="project" value="InterPro"/>
</dbReference>
<evidence type="ECO:0000256" key="2">
    <source>
        <dbReference type="ARBA" id="ARBA00022840"/>
    </source>
</evidence>
<keyword evidence="3" id="KW-0238">DNA-binding</keyword>
<dbReference type="InterPro" id="IPR007696">
    <property type="entry name" value="DNA_mismatch_repair_MutS_core"/>
</dbReference>
<dbReference type="GO" id="GO:0005524">
    <property type="term" value="F:ATP binding"/>
    <property type="evidence" value="ECO:0007669"/>
    <property type="project" value="UniProtKB-KW"/>
</dbReference>
<dbReference type="InterPro" id="IPR045076">
    <property type="entry name" value="MutS"/>
</dbReference>
<dbReference type="InterPro" id="IPR036187">
    <property type="entry name" value="DNA_mismatch_repair_MutS_sf"/>
</dbReference>
<organism evidence="5 6">
    <name type="scientific">Pseudobacter ginsenosidimutans</name>
    <dbReference type="NCBI Taxonomy" id="661488"/>
    <lineage>
        <taxon>Bacteria</taxon>
        <taxon>Pseudomonadati</taxon>
        <taxon>Bacteroidota</taxon>
        <taxon>Chitinophagia</taxon>
        <taxon>Chitinophagales</taxon>
        <taxon>Chitinophagaceae</taxon>
        <taxon>Pseudobacter</taxon>
    </lineage>
</organism>
<keyword evidence="2" id="KW-0067">ATP-binding</keyword>
<dbReference type="RefSeq" id="WP_130541564.1">
    <property type="nucleotide sequence ID" value="NZ_CP042431.1"/>
</dbReference>
<dbReference type="GO" id="GO:0030983">
    <property type="term" value="F:mismatched DNA binding"/>
    <property type="evidence" value="ECO:0007669"/>
    <property type="project" value="InterPro"/>
</dbReference>
<evidence type="ECO:0000256" key="1">
    <source>
        <dbReference type="ARBA" id="ARBA00022741"/>
    </source>
</evidence>
<dbReference type="SMART" id="SM00534">
    <property type="entry name" value="MUTSac"/>
    <property type="match status" value="1"/>
</dbReference>
<dbReference type="OrthoDB" id="1097361at2"/>
<gene>
    <name evidence="5" type="ORF">EV199_2926</name>
</gene>
<dbReference type="Gene3D" id="3.40.50.300">
    <property type="entry name" value="P-loop containing nucleotide triphosphate hydrolases"/>
    <property type="match status" value="1"/>
</dbReference>
<dbReference type="EMBL" id="SGXA01000002">
    <property type="protein sequence ID" value="RZS71026.1"/>
    <property type="molecule type" value="Genomic_DNA"/>
</dbReference>
<evidence type="ECO:0000313" key="5">
    <source>
        <dbReference type="EMBL" id="RZS71026.1"/>
    </source>
</evidence>
<dbReference type="AlphaFoldDB" id="A0A4Q7MQL8"/>
<dbReference type="GO" id="GO:0005829">
    <property type="term" value="C:cytosol"/>
    <property type="evidence" value="ECO:0007669"/>
    <property type="project" value="TreeGrafter"/>
</dbReference>
<feature type="domain" description="DNA mismatch repair proteins mutS family" evidence="4">
    <location>
        <begin position="257"/>
        <end position="446"/>
    </location>
</feature>
<sequence>MAFSTDKQTLEDLKIFDRYGDDSIFQLFNRCATRGGAMVLEDMFSHPLSDAAAINKRSGIIRYFSEQRIEFPLTSGHFEAIDPYLSNTDERTRLSAHEQSVTRKLSNMIAADAETATIHKGIAATAAMLKELSGFIASSQMMNAELYCSDKESIQALLNMPALKQVWELQGKVKLTQAVMAEYDGVFRFKFRDEIQKLLRHIYLLDVYLSVARVARENGYVFPVALPAGNSELQLEGVYHPAIKNAIPNDIHITKENNVIFLTGANMAGKSTFMKSLSIAIFLAHMGFPVAAGSMRFHVLDGIYTTINLPDNLGMGASHFYAEVLRLKKVAHELGQGKRIYVVFDELFRGTNVKDAYDATIAVTTAFAERKDSIFVISTHIIEAGDVLKERCNNIAYLYLPTRMNGTRPVYTYTLEQGITNDRHGMVIINNEKILEILEAGLEKLEGKKTIHSLTALKT</sequence>
<dbReference type="GO" id="GO:0006298">
    <property type="term" value="P:mismatch repair"/>
    <property type="evidence" value="ECO:0007669"/>
    <property type="project" value="InterPro"/>
</dbReference>
<dbReference type="SUPFAM" id="SSF52540">
    <property type="entry name" value="P-loop containing nucleoside triphosphate hydrolases"/>
    <property type="match status" value="1"/>
</dbReference>
<evidence type="ECO:0000256" key="3">
    <source>
        <dbReference type="ARBA" id="ARBA00023125"/>
    </source>
</evidence>
<dbReference type="InterPro" id="IPR000432">
    <property type="entry name" value="DNA_mismatch_repair_MutS_C"/>
</dbReference>
<reference evidence="5 6" key="1">
    <citation type="submission" date="2019-02" db="EMBL/GenBank/DDBJ databases">
        <title>Genomic Encyclopedia of Type Strains, Phase IV (KMG-IV): sequencing the most valuable type-strain genomes for metagenomic binning, comparative biology and taxonomic classification.</title>
        <authorList>
            <person name="Goeker M."/>
        </authorList>
    </citation>
    <scope>NUCLEOTIDE SEQUENCE [LARGE SCALE GENOMIC DNA]</scope>
    <source>
        <strain evidence="5 6">DSM 18116</strain>
    </source>
</reference>
<dbReference type="Pfam" id="PF00488">
    <property type="entry name" value="MutS_V"/>
    <property type="match status" value="1"/>
</dbReference>
<dbReference type="PANTHER" id="PTHR11361">
    <property type="entry name" value="DNA MISMATCH REPAIR PROTEIN MUTS FAMILY MEMBER"/>
    <property type="match status" value="1"/>
</dbReference>
<protein>
    <submittedName>
        <fullName evidence="5">MutS-like protein</fullName>
    </submittedName>
</protein>
<keyword evidence="1" id="KW-0547">Nucleotide-binding</keyword>
<accession>A0A4Q7MQL8</accession>
<dbReference type="Pfam" id="PF05192">
    <property type="entry name" value="MutS_III"/>
    <property type="match status" value="1"/>
</dbReference>
<comment type="caution">
    <text evidence="5">The sequence shown here is derived from an EMBL/GenBank/DDBJ whole genome shotgun (WGS) entry which is preliminary data.</text>
</comment>
<dbReference type="InterPro" id="IPR027417">
    <property type="entry name" value="P-loop_NTPase"/>
</dbReference>
<keyword evidence="6" id="KW-1185">Reference proteome</keyword>
<dbReference type="SUPFAM" id="SSF48334">
    <property type="entry name" value="DNA repair protein MutS, domain III"/>
    <property type="match status" value="2"/>
</dbReference>
<proteinExistence type="predicted"/>
<dbReference type="Gene3D" id="1.10.1420.10">
    <property type="match status" value="1"/>
</dbReference>